<sequence>MTTLLGEYDCKLDSKSRIALPAALRKQLPPEAEGRFVVNRGFEQHLVFYPLNEWRRVTAEINKLNLYVRKNRDFVRYFHRGATELELDSSGRLLLPRRLLSYASIHETVILLAYANRIECWDTRLYDDLLTDEPADFAGLAEEIMGHDKTMEQHDSLEYRVPFMPPGSRH</sequence>
<evidence type="ECO:0000256" key="4">
    <source>
        <dbReference type="ARBA" id="ARBA00023015"/>
    </source>
</evidence>
<dbReference type="GO" id="GO:0000976">
    <property type="term" value="F:transcription cis-regulatory region binding"/>
    <property type="evidence" value="ECO:0007669"/>
    <property type="project" value="TreeGrafter"/>
</dbReference>
<dbReference type="GO" id="GO:2000143">
    <property type="term" value="P:negative regulation of DNA-templated transcription initiation"/>
    <property type="evidence" value="ECO:0007669"/>
    <property type="project" value="TreeGrafter"/>
</dbReference>
<dbReference type="Gene3D" id="3.40.1550.20">
    <property type="entry name" value="Transcriptional regulator MraZ domain"/>
    <property type="match status" value="1"/>
</dbReference>
<gene>
    <name evidence="7 9" type="primary">mraZ</name>
    <name evidence="9" type="ORF">CSA09_01980</name>
</gene>
<evidence type="ECO:0000256" key="6">
    <source>
        <dbReference type="ARBA" id="ARBA00023163"/>
    </source>
</evidence>
<dbReference type="InterPro" id="IPR007159">
    <property type="entry name" value="SpoVT-AbrB_dom"/>
</dbReference>
<dbReference type="NCBIfam" id="TIGR00242">
    <property type="entry name" value="division/cell wall cluster transcriptional repressor MraZ"/>
    <property type="match status" value="1"/>
</dbReference>
<feature type="domain" description="SpoVT-AbrB" evidence="8">
    <location>
        <begin position="82"/>
        <end position="125"/>
    </location>
</feature>
<comment type="subcellular location">
    <subcellularLocation>
        <location evidence="7">Cytoplasm</location>
        <location evidence="7">Nucleoid</location>
    </subcellularLocation>
</comment>
<dbReference type="PROSITE" id="PS51740">
    <property type="entry name" value="SPOVT_ABRB"/>
    <property type="match status" value="2"/>
</dbReference>
<keyword evidence="2 7" id="KW-0963">Cytoplasm</keyword>
<dbReference type="PANTHER" id="PTHR34701:SF1">
    <property type="entry name" value="TRANSCRIPTIONAL REGULATOR MRAZ"/>
    <property type="match status" value="1"/>
</dbReference>
<dbReference type="CDD" id="cd16320">
    <property type="entry name" value="MraZ_N"/>
    <property type="match status" value="1"/>
</dbReference>
<evidence type="ECO:0000256" key="7">
    <source>
        <dbReference type="HAMAP-Rule" id="MF_01008"/>
    </source>
</evidence>
<keyword evidence="3" id="KW-0677">Repeat</keyword>
<name>A0A2G6PHI8_9GAMM</name>
<accession>A0A2G6PHI8</accession>
<dbReference type="InterPro" id="IPR038619">
    <property type="entry name" value="MraZ_sf"/>
</dbReference>
<feature type="domain" description="SpoVT-AbrB" evidence="8">
    <location>
        <begin position="7"/>
        <end position="53"/>
    </location>
</feature>
<dbReference type="EMBL" id="PDTV01000004">
    <property type="protein sequence ID" value="PIE83629.1"/>
    <property type="molecule type" value="Genomic_DNA"/>
</dbReference>
<evidence type="ECO:0000313" key="9">
    <source>
        <dbReference type="EMBL" id="PIE83629.1"/>
    </source>
</evidence>
<dbReference type="GO" id="GO:0003700">
    <property type="term" value="F:DNA-binding transcription factor activity"/>
    <property type="evidence" value="ECO:0007669"/>
    <property type="project" value="UniProtKB-UniRule"/>
</dbReference>
<dbReference type="Proteomes" id="UP000229278">
    <property type="component" value="Unassembled WGS sequence"/>
</dbReference>
<protein>
    <recommendedName>
        <fullName evidence="1 7">Transcriptional regulator MraZ</fullName>
    </recommendedName>
</protein>
<dbReference type="InterPro" id="IPR035642">
    <property type="entry name" value="MraZ_N"/>
</dbReference>
<keyword evidence="5 7" id="KW-0238">DNA-binding</keyword>
<dbReference type="SUPFAM" id="SSF89447">
    <property type="entry name" value="AbrB/MazE/MraZ-like"/>
    <property type="match status" value="1"/>
</dbReference>
<dbReference type="Pfam" id="PF02381">
    <property type="entry name" value="MraZ"/>
    <property type="match status" value="2"/>
</dbReference>
<organism evidence="9 10">
    <name type="scientific">Candidatus Contendibacter odensensis</name>
    <dbReference type="NCBI Taxonomy" id="1400860"/>
    <lineage>
        <taxon>Bacteria</taxon>
        <taxon>Pseudomonadati</taxon>
        <taxon>Pseudomonadota</taxon>
        <taxon>Gammaproteobacteria</taxon>
        <taxon>Candidatus Competibacteraceae</taxon>
        <taxon>Candidatus Contendibacter</taxon>
    </lineage>
</organism>
<comment type="subunit">
    <text evidence="7">Forms oligomers.</text>
</comment>
<dbReference type="GO" id="GO:0005737">
    <property type="term" value="C:cytoplasm"/>
    <property type="evidence" value="ECO:0007669"/>
    <property type="project" value="UniProtKB-UniRule"/>
</dbReference>
<evidence type="ECO:0000259" key="8">
    <source>
        <dbReference type="PROSITE" id="PS51740"/>
    </source>
</evidence>
<dbReference type="InterPro" id="IPR003444">
    <property type="entry name" value="MraZ"/>
</dbReference>
<comment type="caution">
    <text evidence="9">The sequence shown here is derived from an EMBL/GenBank/DDBJ whole genome shotgun (WGS) entry which is preliminary data.</text>
</comment>
<dbReference type="AlphaFoldDB" id="A0A2G6PHI8"/>
<evidence type="ECO:0000256" key="2">
    <source>
        <dbReference type="ARBA" id="ARBA00022490"/>
    </source>
</evidence>
<evidence type="ECO:0000256" key="1">
    <source>
        <dbReference type="ARBA" id="ARBA00013860"/>
    </source>
</evidence>
<proteinExistence type="inferred from homology"/>
<evidence type="ECO:0000256" key="3">
    <source>
        <dbReference type="ARBA" id="ARBA00022737"/>
    </source>
</evidence>
<dbReference type="InterPro" id="IPR037914">
    <property type="entry name" value="SpoVT-AbrB_sf"/>
</dbReference>
<dbReference type="HAMAP" id="MF_01008">
    <property type="entry name" value="MraZ"/>
    <property type="match status" value="1"/>
</dbReference>
<reference evidence="9 10" key="1">
    <citation type="submission" date="2017-10" db="EMBL/GenBank/DDBJ databases">
        <title>Novel microbial diversity and functional potential in the marine mammal oral microbiome.</title>
        <authorList>
            <person name="Dudek N.K."/>
            <person name="Sun C.L."/>
            <person name="Burstein D."/>
            <person name="Kantor R.S."/>
            <person name="Aliaga Goltsman D.S."/>
            <person name="Bik E.M."/>
            <person name="Thomas B.C."/>
            <person name="Banfield J.F."/>
            <person name="Relman D.A."/>
        </authorList>
    </citation>
    <scope>NUCLEOTIDE SEQUENCE [LARGE SCALE GENOMIC DNA]</scope>
    <source>
        <strain evidence="9">DOLJORAL78_50_517</strain>
    </source>
</reference>
<dbReference type="PANTHER" id="PTHR34701">
    <property type="entry name" value="TRANSCRIPTIONAL REGULATOR MRAZ"/>
    <property type="match status" value="1"/>
</dbReference>
<comment type="similarity">
    <text evidence="7">Belongs to the MraZ family.</text>
</comment>
<dbReference type="InterPro" id="IPR020603">
    <property type="entry name" value="MraZ_dom"/>
</dbReference>
<dbReference type="GO" id="GO:0009295">
    <property type="term" value="C:nucleoid"/>
    <property type="evidence" value="ECO:0007669"/>
    <property type="project" value="UniProtKB-SubCell"/>
</dbReference>
<keyword evidence="6 7" id="KW-0804">Transcription</keyword>
<keyword evidence="4 7" id="KW-0805">Transcription regulation</keyword>
<evidence type="ECO:0000256" key="5">
    <source>
        <dbReference type="ARBA" id="ARBA00023125"/>
    </source>
</evidence>
<evidence type="ECO:0000313" key="10">
    <source>
        <dbReference type="Proteomes" id="UP000229278"/>
    </source>
</evidence>